<name>A0A7S3DB82_9EUKA</name>
<dbReference type="GO" id="GO:0016462">
    <property type="term" value="F:pyrophosphatase activity"/>
    <property type="evidence" value="ECO:0007669"/>
    <property type="project" value="InterPro"/>
</dbReference>
<feature type="domain" description="DHHA2" evidence="1">
    <location>
        <begin position="6"/>
        <end position="108"/>
    </location>
</feature>
<dbReference type="InterPro" id="IPR038222">
    <property type="entry name" value="DHHA2_dom_sf"/>
</dbReference>
<proteinExistence type="predicted"/>
<evidence type="ECO:0000259" key="1">
    <source>
        <dbReference type="Pfam" id="PF02833"/>
    </source>
</evidence>
<gene>
    <name evidence="2" type="ORF">PBIL07802_LOCUS14606</name>
</gene>
<reference evidence="2" key="1">
    <citation type="submission" date="2021-01" db="EMBL/GenBank/DDBJ databases">
        <authorList>
            <person name="Corre E."/>
            <person name="Pelletier E."/>
            <person name="Niang G."/>
            <person name="Scheremetjew M."/>
            <person name="Finn R."/>
            <person name="Kale V."/>
            <person name="Holt S."/>
            <person name="Cochrane G."/>
            <person name="Meng A."/>
            <person name="Brown T."/>
            <person name="Cohen L."/>
        </authorList>
    </citation>
    <scope>NUCLEOTIDE SEQUENCE</scope>
    <source>
        <strain evidence="2">NIES-2562</strain>
    </source>
</reference>
<dbReference type="Pfam" id="PF02833">
    <property type="entry name" value="DHHA2"/>
    <property type="match status" value="1"/>
</dbReference>
<accession>A0A7S3DB82</accession>
<dbReference type="Gene3D" id="3.10.310.20">
    <property type="entry name" value="DHHA2 domain"/>
    <property type="match status" value="1"/>
</dbReference>
<evidence type="ECO:0000313" key="2">
    <source>
        <dbReference type="EMBL" id="CAE0252379.1"/>
    </source>
</evidence>
<dbReference type="EMBL" id="HBIB01022387">
    <property type="protein sequence ID" value="CAE0252379.1"/>
    <property type="molecule type" value="Transcribed_RNA"/>
</dbReference>
<organism evidence="2">
    <name type="scientific">Palpitomonas bilix</name>
    <dbReference type="NCBI Taxonomy" id="652834"/>
    <lineage>
        <taxon>Eukaryota</taxon>
        <taxon>Eukaryota incertae sedis</taxon>
    </lineage>
</organism>
<dbReference type="InterPro" id="IPR004097">
    <property type="entry name" value="DHHA2"/>
</dbReference>
<dbReference type="GO" id="GO:0005737">
    <property type="term" value="C:cytoplasm"/>
    <property type="evidence" value="ECO:0007669"/>
    <property type="project" value="InterPro"/>
</dbReference>
<dbReference type="AlphaFoldDB" id="A0A7S3DB82"/>
<sequence length="120" mass="13500">METLLRRQSAEQDVLSFARERGYHLFVLMTAFWHDSEKGEKVFRRELAFVEAHSSPLLAYVLETALSDTSGLQLERKNGSSSVPSTFTLFIQGNVKASRKVVHPLVSAAISSFLKKNKTQ</sequence>
<protein>
    <recommendedName>
        <fullName evidence="1">DHHA2 domain-containing protein</fullName>
    </recommendedName>
</protein>